<dbReference type="HAMAP" id="MF_00145">
    <property type="entry name" value="Phosphoglyc_kinase"/>
    <property type="match status" value="1"/>
</dbReference>
<keyword evidence="9 12" id="KW-0418">Kinase</keyword>
<keyword evidence="6" id="KW-0963">Cytoplasm</keyword>
<dbReference type="PROSITE" id="PS00111">
    <property type="entry name" value="PGLYCERATE_KINASE"/>
    <property type="match status" value="1"/>
</dbReference>
<dbReference type="EMBL" id="AP011694">
    <property type="protein sequence ID" value="BAL54593.1"/>
    <property type="molecule type" value="Genomic_DNA"/>
</dbReference>
<dbReference type="EC" id="2.7.2.3" evidence="5"/>
<evidence type="ECO:0000256" key="2">
    <source>
        <dbReference type="ARBA" id="ARBA00004838"/>
    </source>
</evidence>
<dbReference type="InterPro" id="IPR015911">
    <property type="entry name" value="Phosphoglycerate_kinase_CS"/>
</dbReference>
<dbReference type="GO" id="GO:0006096">
    <property type="term" value="P:glycolytic process"/>
    <property type="evidence" value="ECO:0007669"/>
    <property type="project" value="UniProtKB-KW"/>
</dbReference>
<evidence type="ECO:0000256" key="9">
    <source>
        <dbReference type="ARBA" id="ARBA00022777"/>
    </source>
</evidence>
<organism evidence="12">
    <name type="scientific">uncultured prokaryote</name>
    <dbReference type="NCBI Taxonomy" id="198431"/>
    <lineage>
        <taxon>unclassified sequences</taxon>
        <taxon>environmental samples</taxon>
    </lineage>
</organism>
<dbReference type="FunFam" id="3.40.50.1260:FF:000006">
    <property type="entry name" value="Phosphoglycerate kinase"/>
    <property type="match status" value="1"/>
</dbReference>
<dbReference type="PANTHER" id="PTHR11406:SF23">
    <property type="entry name" value="PHOSPHOGLYCERATE KINASE 1, CHLOROPLASTIC-RELATED"/>
    <property type="match status" value="1"/>
</dbReference>
<sequence length="393" mass="43569">MGIKYIDEMELKGKRVFLRVDFNVPMDDSGAITDDRRIRVVLPTVNYCLDHGAKVILASHLGRPKGRRDPKLSLAPVAKRLSRLLGKEVIFAPDCIGEEVERIVSSMKEQDVVLLENLRFHEGEEKNDEVFGSKLASLCDVYINDAFATAHRVHASNVAITKFVKDKGAGFLMRNELEYFRKAMESPVRPFIAVIGGVKVSDKIKVLENLSSRVDKFIIGGFISLTFIKAMGFNVGNVEIEDEYVSIAADFMKKMKEKKIKFYLPIDYVIAQKLDPSAETKIVTFQEIPDGWIPFDIGPATTSLFYEAMQNGKTIIWNGPMGAFEVDAFSRGTFAMVQFITSCHALTIVGGGDTDVAFQKVGQFANVSYISTGGGAFLELLQGKTLPAIKALE</sequence>
<dbReference type="GO" id="GO:0005524">
    <property type="term" value="F:ATP binding"/>
    <property type="evidence" value="ECO:0007669"/>
    <property type="project" value="UniProtKB-KW"/>
</dbReference>
<dbReference type="GO" id="GO:0004618">
    <property type="term" value="F:phosphoglycerate kinase activity"/>
    <property type="evidence" value="ECO:0007669"/>
    <property type="project" value="UniProtKB-EC"/>
</dbReference>
<keyword evidence="10" id="KW-0067">ATP-binding</keyword>
<evidence type="ECO:0000256" key="10">
    <source>
        <dbReference type="ARBA" id="ARBA00022840"/>
    </source>
</evidence>
<dbReference type="PIRSF" id="PIRSF000724">
    <property type="entry name" value="Pgk"/>
    <property type="match status" value="1"/>
</dbReference>
<keyword evidence="7" id="KW-0808">Transferase</keyword>
<evidence type="ECO:0000256" key="1">
    <source>
        <dbReference type="ARBA" id="ARBA00000642"/>
    </source>
</evidence>
<evidence type="ECO:0000256" key="3">
    <source>
        <dbReference type="ARBA" id="ARBA00008982"/>
    </source>
</evidence>
<evidence type="ECO:0000256" key="11">
    <source>
        <dbReference type="ARBA" id="ARBA00023152"/>
    </source>
</evidence>
<comment type="subunit">
    <text evidence="4">Monomer.</text>
</comment>
<dbReference type="FunFam" id="3.40.50.1260:FF:000031">
    <property type="entry name" value="Phosphoglycerate kinase 1"/>
    <property type="match status" value="1"/>
</dbReference>
<evidence type="ECO:0000256" key="4">
    <source>
        <dbReference type="ARBA" id="ARBA00011245"/>
    </source>
</evidence>
<evidence type="ECO:0000256" key="5">
    <source>
        <dbReference type="ARBA" id="ARBA00013061"/>
    </source>
</evidence>
<dbReference type="InterPro" id="IPR001576">
    <property type="entry name" value="Phosphoglycerate_kinase"/>
</dbReference>
<protein>
    <recommendedName>
        <fullName evidence="5">phosphoglycerate kinase</fullName>
        <ecNumber evidence="5">2.7.2.3</ecNumber>
    </recommendedName>
</protein>
<keyword evidence="11" id="KW-0324">Glycolysis</keyword>
<dbReference type="GO" id="GO:0006094">
    <property type="term" value="P:gluconeogenesis"/>
    <property type="evidence" value="ECO:0007669"/>
    <property type="project" value="TreeGrafter"/>
</dbReference>
<evidence type="ECO:0000313" key="12">
    <source>
        <dbReference type="EMBL" id="BAL54593.1"/>
    </source>
</evidence>
<dbReference type="AlphaFoldDB" id="H5SEK7"/>
<proteinExistence type="inferred from homology"/>
<comment type="catalytic activity">
    <reaction evidence="1">
        <text>(2R)-3-phosphoglycerate + ATP = (2R)-3-phospho-glyceroyl phosphate + ADP</text>
        <dbReference type="Rhea" id="RHEA:14801"/>
        <dbReference type="ChEBI" id="CHEBI:30616"/>
        <dbReference type="ChEBI" id="CHEBI:57604"/>
        <dbReference type="ChEBI" id="CHEBI:58272"/>
        <dbReference type="ChEBI" id="CHEBI:456216"/>
        <dbReference type="EC" id="2.7.2.3"/>
    </reaction>
</comment>
<dbReference type="PANTHER" id="PTHR11406">
    <property type="entry name" value="PHOSPHOGLYCERATE KINASE"/>
    <property type="match status" value="1"/>
</dbReference>
<name>H5SEK7_9ZZZZ</name>
<dbReference type="GO" id="GO:0043531">
    <property type="term" value="F:ADP binding"/>
    <property type="evidence" value="ECO:0007669"/>
    <property type="project" value="TreeGrafter"/>
</dbReference>
<gene>
    <name evidence="12" type="ORF">HGMM_F17C12C10</name>
</gene>
<dbReference type="InterPro" id="IPR015824">
    <property type="entry name" value="Phosphoglycerate_kinase_N"/>
</dbReference>
<reference evidence="12" key="2">
    <citation type="journal article" date="2012" name="PLoS ONE">
        <title>A Deeply Branching Thermophilic Bacterium with an Ancient Acetyl-CoA Pathway Dominates a Subsurface Ecosystem.</title>
        <authorList>
            <person name="Takami H."/>
            <person name="Noguchi H."/>
            <person name="Takaki Y."/>
            <person name="Uchiyama I."/>
            <person name="Toyoda A."/>
            <person name="Nishi S."/>
            <person name="Chee G.-J."/>
            <person name="Arai W."/>
            <person name="Nunoura T."/>
            <person name="Itoh T."/>
            <person name="Hattori M."/>
            <person name="Takai K."/>
        </authorList>
    </citation>
    <scope>NUCLEOTIDE SEQUENCE</scope>
</reference>
<dbReference type="SUPFAM" id="SSF53748">
    <property type="entry name" value="Phosphoglycerate kinase"/>
    <property type="match status" value="1"/>
</dbReference>
<evidence type="ECO:0000256" key="6">
    <source>
        <dbReference type="ARBA" id="ARBA00022490"/>
    </source>
</evidence>
<evidence type="ECO:0000256" key="7">
    <source>
        <dbReference type="ARBA" id="ARBA00022679"/>
    </source>
</evidence>
<reference evidence="12" key="1">
    <citation type="journal article" date="2005" name="Environ. Microbiol.">
        <title>Genetic and functional properties of uncultivated thermophilic crenarchaeotes from a subsurface gold mine as revealed by analysis of genome fragments.</title>
        <authorList>
            <person name="Nunoura T."/>
            <person name="Hirayama H."/>
            <person name="Takami H."/>
            <person name="Oida H."/>
            <person name="Nishi S."/>
            <person name="Shimamura S."/>
            <person name="Suzuki Y."/>
            <person name="Inagaki F."/>
            <person name="Takai K."/>
            <person name="Nealson K.H."/>
            <person name="Horikoshi K."/>
        </authorList>
    </citation>
    <scope>NUCLEOTIDE SEQUENCE</scope>
</reference>
<keyword evidence="8" id="KW-0547">Nucleotide-binding</keyword>
<comment type="pathway">
    <text evidence="2">Carbohydrate degradation; glycolysis; pyruvate from D-glyceraldehyde 3-phosphate: step 2/5.</text>
</comment>
<dbReference type="InterPro" id="IPR036043">
    <property type="entry name" value="Phosphoglycerate_kinase_sf"/>
</dbReference>
<evidence type="ECO:0000256" key="8">
    <source>
        <dbReference type="ARBA" id="ARBA00022741"/>
    </source>
</evidence>
<comment type="similarity">
    <text evidence="3">Belongs to the phosphoglycerate kinase family.</text>
</comment>
<accession>H5SEK7</accession>
<dbReference type="PRINTS" id="PR00477">
    <property type="entry name" value="PHGLYCKINASE"/>
</dbReference>
<dbReference type="Pfam" id="PF00162">
    <property type="entry name" value="PGK"/>
    <property type="match status" value="1"/>
</dbReference>
<dbReference type="Gene3D" id="3.40.50.1260">
    <property type="entry name" value="Phosphoglycerate kinase, N-terminal domain"/>
    <property type="match status" value="2"/>
</dbReference>